<accession>A0A9R1CWE9</accession>
<name>A0A9R1CWE9_9BACT</name>
<protein>
    <submittedName>
        <fullName evidence="1">Uncharacterized protein</fullName>
    </submittedName>
</protein>
<dbReference type="AlphaFoldDB" id="A0A9R1CWE9"/>
<reference evidence="1" key="1">
    <citation type="journal article" date="2022" name="Int. J. Syst. Evol. Microbiol.">
        <title>Prevotella lacticifex sp. nov., isolated from the rumen of cows.</title>
        <authorList>
            <person name="Shinkai T."/>
            <person name="Ikeyama N."/>
            <person name="Kumagai M."/>
            <person name="Ohmori H."/>
            <person name="Sakamoto M."/>
            <person name="Ohkuma M."/>
            <person name="Mitsumori M."/>
        </authorList>
    </citation>
    <scope>NUCLEOTIDE SEQUENCE</scope>
    <source>
        <strain evidence="1">R5076</strain>
    </source>
</reference>
<sequence>MMMVGLTLIASAQTDVMSVDDAIAIFKSGKKATADATLSKQGYRYKGVSTLLHKDYCWAKNVELSKDFLPESYGKGNSSVFMMATDGKSAFLYVYNQRAFAGLQAQVKKKGYEVQKQKDGSLLCTHDALPTLTFMQLQMPYPFCMVVTP</sequence>
<organism evidence="1 2">
    <name type="scientific">Prevotella lacticifex</name>
    <dbReference type="NCBI Taxonomy" id="2854755"/>
    <lineage>
        <taxon>Bacteria</taxon>
        <taxon>Pseudomonadati</taxon>
        <taxon>Bacteroidota</taxon>
        <taxon>Bacteroidia</taxon>
        <taxon>Bacteroidales</taxon>
        <taxon>Prevotellaceae</taxon>
        <taxon>Prevotella</taxon>
    </lineage>
</organism>
<gene>
    <name evidence="1" type="ORF">PRLR5076_00190</name>
</gene>
<evidence type="ECO:0000313" key="2">
    <source>
        <dbReference type="Proteomes" id="UP000825483"/>
    </source>
</evidence>
<proteinExistence type="predicted"/>
<dbReference type="EMBL" id="BPUB01000001">
    <property type="protein sequence ID" value="GJG57168.1"/>
    <property type="molecule type" value="Genomic_DNA"/>
</dbReference>
<evidence type="ECO:0000313" key="1">
    <source>
        <dbReference type="EMBL" id="GJG57168.1"/>
    </source>
</evidence>
<dbReference type="Proteomes" id="UP000825483">
    <property type="component" value="Unassembled WGS sequence"/>
</dbReference>
<keyword evidence="2" id="KW-1185">Reference proteome</keyword>
<comment type="caution">
    <text evidence="1">The sequence shown here is derived from an EMBL/GenBank/DDBJ whole genome shotgun (WGS) entry which is preliminary data.</text>
</comment>